<evidence type="ECO:0000256" key="1">
    <source>
        <dbReference type="SAM" id="MobiDB-lite"/>
    </source>
</evidence>
<dbReference type="AlphaFoldDB" id="A6JAC2"/>
<sequence>MPVTERWMPGREASRWDDETEPGKHLNWKMPERCFDVRPSEKDLPFCLVLHHMYGQSWPSLSQQHRPLGHCTFTCIHFCSLSFPLRASRHSVPDDGYQRAALAHLMSFDSNSKLTAQTRSEFKLEFVAIDSFL</sequence>
<name>A6JAC2_RAT</name>
<evidence type="ECO:0000313" key="3">
    <source>
        <dbReference type="Proteomes" id="UP000234681"/>
    </source>
</evidence>
<dbReference type="Proteomes" id="UP000234681">
    <property type="component" value="Chromosome 1"/>
</dbReference>
<dbReference type="EMBL" id="CH473979">
    <property type="protein sequence ID" value="EDM07612.1"/>
    <property type="molecule type" value="Genomic_DNA"/>
</dbReference>
<accession>A6JAC2</accession>
<protein>
    <submittedName>
        <fullName evidence="2">RCG53778</fullName>
    </submittedName>
</protein>
<proteinExistence type="predicted"/>
<gene>
    <name evidence="2" type="ORF">rCG_53778</name>
</gene>
<evidence type="ECO:0000313" key="2">
    <source>
        <dbReference type="EMBL" id="EDM07612.1"/>
    </source>
</evidence>
<reference evidence="2 3" key="1">
    <citation type="submission" date="2005-09" db="EMBL/GenBank/DDBJ databases">
        <authorList>
            <person name="Mural R.J."/>
            <person name="Li P.W."/>
            <person name="Adams M.D."/>
            <person name="Amanatides P.G."/>
            <person name="Baden-Tillson H."/>
            <person name="Barnstead M."/>
            <person name="Chin S.H."/>
            <person name="Dew I."/>
            <person name="Evans C.A."/>
            <person name="Ferriera S."/>
            <person name="Flanigan M."/>
            <person name="Fosler C."/>
            <person name="Glodek A."/>
            <person name="Gu Z."/>
            <person name="Holt R.A."/>
            <person name="Jennings D."/>
            <person name="Kraft C.L."/>
            <person name="Lu F."/>
            <person name="Nguyen T."/>
            <person name="Nusskern D.R."/>
            <person name="Pfannkoch C.M."/>
            <person name="Sitter C."/>
            <person name="Sutton G.G."/>
            <person name="Venter J.C."/>
            <person name="Wang Z."/>
            <person name="Woodage T."/>
            <person name="Zheng X.H."/>
            <person name="Zhong F."/>
        </authorList>
    </citation>
    <scope>NUCLEOTIDE SEQUENCE [LARGE SCALE GENOMIC DNA]</scope>
    <source>
        <strain>BN</strain>
        <strain evidence="3">Sprague-Dawley</strain>
    </source>
</reference>
<feature type="compositionally biased region" description="Basic and acidic residues" evidence="1">
    <location>
        <begin position="8"/>
        <end position="22"/>
    </location>
</feature>
<organism evidence="2 3">
    <name type="scientific">Rattus norvegicus</name>
    <name type="common">Rat</name>
    <dbReference type="NCBI Taxonomy" id="10116"/>
    <lineage>
        <taxon>Eukaryota</taxon>
        <taxon>Metazoa</taxon>
        <taxon>Chordata</taxon>
        <taxon>Craniata</taxon>
        <taxon>Vertebrata</taxon>
        <taxon>Euteleostomi</taxon>
        <taxon>Mammalia</taxon>
        <taxon>Eutheria</taxon>
        <taxon>Euarchontoglires</taxon>
        <taxon>Glires</taxon>
        <taxon>Rodentia</taxon>
        <taxon>Myomorpha</taxon>
        <taxon>Muroidea</taxon>
        <taxon>Muridae</taxon>
        <taxon>Murinae</taxon>
        <taxon>Rattus</taxon>
    </lineage>
</organism>
<feature type="region of interest" description="Disordered" evidence="1">
    <location>
        <begin position="1"/>
        <end position="22"/>
    </location>
</feature>